<evidence type="ECO:0000256" key="7">
    <source>
        <dbReference type="ARBA" id="ARBA00022989"/>
    </source>
</evidence>
<dbReference type="Pfam" id="PF02364">
    <property type="entry name" value="Glucan_synthase"/>
    <property type="match status" value="2"/>
</dbReference>
<evidence type="ECO:0000256" key="1">
    <source>
        <dbReference type="ARBA" id="ARBA00004141"/>
    </source>
</evidence>
<feature type="transmembrane region" description="Helical" evidence="10">
    <location>
        <begin position="446"/>
        <end position="465"/>
    </location>
</feature>
<sequence>MVPLMPVTPYNYGFPSLGSSEQSWRTQNFSDAGRRSEAVRMVCERLTRRLGFQKQSMQNQVEHIQALWESFMRRYNDPKQAMEVLCGQLLNTQRSWREKVWAQFLKPLRPVQQVNHPLRDVCLFWLIWGELGNLRFCPELLCFLFTAACELCDSSSEIALEEASEGSFLEEVVKPIYHVMVTETFDLRDGRPPVFKFGQAPATARACNYDDWNELFWDPWRLKRALRTKTGPVTSTARMTSSRYYRFIDTCHDSVDIWRKLTEVDWTESLRKHKTHLEFHSHLPLLIGNYRIFLLHTVAFCSLCCFWVGNLGRLQGLGVHLWRDHGWLIQASLGLLAPAWMLLYQIGFQALTPCLARRNRLRGLLQLICIDLLPVISFVALVWQHAQPEGVSQRFRYIPWLKVPTFDVLLVIHVFFSVFILILALGPRSDNLYRWKFYPTMSRPDCIPSGAFWLLTVALWSFFASSGTRYCSQAMLRIWDMYDSIGLPLPYLLGVLTTMVIVPTVLVFFSTLCFFLTFSISLVGSAVGAYRLGGVRLMCTRRGMGLTYLPETIVGRLLHLPPHPSRETGLWERFSWWRRMSDRELEAFVDVWNKLLQELRGRDLVCDRELEFLSFRSTQEAFQGHVPRLFQALSLRATLPANGEARRRIVSLARSVQMDPLPKAKVMDMPTLSVLIPHYSETIRYSKKDLFSDGVSNDLLRFLIKYYRDEFRNFIERLEANDLAFGSHGLEAALCEWASLRMQTLWRTVDGICGAYAHALEILSQYQAPEQHGTKAAVRQRLQVVVAMQQYAKFADPTGPGFSPQELQAVEAMFTSFGEFLSIAYIQEQVVDGEKRFYSCLIDASCEQIPIEGFEDVYARRAKYRVELPGFPILGHGKSDNQNCAMIFTRGEVLQMIDANQDAYFEASLFLPSALQEFCGPEKTLKGRPGIVGFREHIFSAVGLLGRLAADSEFTFGTMIQRTLDWPLNSRFHYGHPDLMDKLQVVQQGGVSKATRGLNLSEDIFAGLDLSLRGGWTVYKEYFHVGKGRDMGFMSVLSFYAKVSMGNAEQALTRQWMRLGLHLELSQLLGIFYSHIGFYMNQCLVNRATKAFCFAAVLFALAGEAQESFSHLAVEMISSYFGYFYLLFVLASMLPFVFETMLEEGGLAALWSLGSSLVALSPVFSAFQSKLMSHFFETTLHYGGAQYIPTGRGLATQREAFLKSFRCFAPSHMYDALEVVLFLAFTVPVDYGALDYSPGSWFFHGTFNTDV</sequence>
<feature type="transmembrane region" description="Helical" evidence="10">
    <location>
        <begin position="363"/>
        <end position="383"/>
    </location>
</feature>
<keyword evidence="7 10" id="KW-1133">Transmembrane helix</keyword>
<evidence type="ECO:0000256" key="10">
    <source>
        <dbReference type="SAM" id="Phobius"/>
    </source>
</evidence>
<evidence type="ECO:0000256" key="2">
    <source>
        <dbReference type="ARBA" id="ARBA00009040"/>
    </source>
</evidence>
<evidence type="ECO:0000259" key="11">
    <source>
        <dbReference type="SMART" id="SM01205"/>
    </source>
</evidence>
<evidence type="ECO:0000256" key="8">
    <source>
        <dbReference type="ARBA" id="ARBA00023136"/>
    </source>
</evidence>
<evidence type="ECO:0000313" key="12">
    <source>
        <dbReference type="EMBL" id="CAK9096135.1"/>
    </source>
</evidence>
<keyword evidence="8 10" id="KW-0472">Membrane</keyword>
<evidence type="ECO:0000256" key="6">
    <source>
        <dbReference type="ARBA" id="ARBA00022692"/>
    </source>
</evidence>
<feature type="transmembrane region" description="Helical" evidence="10">
    <location>
        <begin position="292"/>
        <end position="309"/>
    </location>
</feature>
<feature type="transmembrane region" description="Helical" evidence="10">
    <location>
        <begin position="485"/>
        <end position="506"/>
    </location>
</feature>
<organism evidence="12 13">
    <name type="scientific">Durusdinium trenchii</name>
    <dbReference type="NCBI Taxonomy" id="1381693"/>
    <lineage>
        <taxon>Eukaryota</taxon>
        <taxon>Sar</taxon>
        <taxon>Alveolata</taxon>
        <taxon>Dinophyceae</taxon>
        <taxon>Suessiales</taxon>
        <taxon>Symbiodiniaceae</taxon>
        <taxon>Durusdinium</taxon>
    </lineage>
</organism>
<evidence type="ECO:0000256" key="3">
    <source>
        <dbReference type="ARBA" id="ARBA00012589"/>
    </source>
</evidence>
<evidence type="ECO:0000256" key="4">
    <source>
        <dbReference type="ARBA" id="ARBA00022676"/>
    </source>
</evidence>
<keyword evidence="4" id="KW-0328">Glycosyltransferase</keyword>
<comment type="similarity">
    <text evidence="2">Belongs to the glycosyltransferase 48 family.</text>
</comment>
<evidence type="ECO:0000256" key="5">
    <source>
        <dbReference type="ARBA" id="ARBA00022679"/>
    </source>
</evidence>
<proteinExistence type="inferred from homology"/>
<reference evidence="12 13" key="1">
    <citation type="submission" date="2024-02" db="EMBL/GenBank/DDBJ databases">
        <authorList>
            <person name="Chen Y."/>
            <person name="Shah S."/>
            <person name="Dougan E. K."/>
            <person name="Thang M."/>
            <person name="Chan C."/>
        </authorList>
    </citation>
    <scope>NUCLEOTIDE SEQUENCE [LARGE SCALE GENOMIC DNA]</scope>
</reference>
<name>A0ABP0R6B9_9DINO</name>
<dbReference type="PANTHER" id="PTHR12741:SF48">
    <property type="entry name" value="1,3-BETA-GLUCAN SYNTHASE COMPONENT FKS1-RELATED"/>
    <property type="match status" value="1"/>
</dbReference>
<feature type="transmembrane region" description="Helical" evidence="10">
    <location>
        <begin position="329"/>
        <end position="351"/>
    </location>
</feature>
<keyword evidence="5" id="KW-0808">Transferase</keyword>
<protein>
    <recommendedName>
        <fullName evidence="3">1,3-beta-glucan synthase</fullName>
        <ecNumber evidence="3">2.4.1.34</ecNumber>
    </recommendedName>
</protein>
<gene>
    <name evidence="12" type="ORF">SCF082_LOCUS45152</name>
</gene>
<dbReference type="SMART" id="SM01205">
    <property type="entry name" value="FKS1_dom1"/>
    <property type="match status" value="1"/>
</dbReference>
<keyword evidence="13" id="KW-1185">Reference proteome</keyword>
<dbReference type="PANTHER" id="PTHR12741">
    <property type="entry name" value="LYST-INTERACTING PROTEIN LIP5 DOPAMINE RESPONSIVE PROTEIN DRG-1"/>
    <property type="match status" value="1"/>
</dbReference>
<comment type="subcellular location">
    <subcellularLocation>
        <location evidence="1">Membrane</location>
        <topology evidence="1">Multi-pass membrane protein</topology>
    </subcellularLocation>
</comment>
<feature type="transmembrane region" description="Helical" evidence="10">
    <location>
        <begin position="1123"/>
        <end position="1142"/>
    </location>
</feature>
<comment type="caution">
    <text evidence="12">The sequence shown here is derived from an EMBL/GenBank/DDBJ whole genome shotgun (WGS) entry which is preliminary data.</text>
</comment>
<dbReference type="InterPro" id="IPR026899">
    <property type="entry name" value="FKS1-like_dom1"/>
</dbReference>
<feature type="transmembrane region" description="Helical" evidence="10">
    <location>
        <begin position="1148"/>
        <end position="1167"/>
    </location>
</feature>
<feature type="domain" description="1,3-beta-glucan synthase component FKS1-like" evidence="11">
    <location>
        <begin position="115"/>
        <end position="227"/>
    </location>
</feature>
<dbReference type="EC" id="2.4.1.34" evidence="3"/>
<feature type="transmembrane region" description="Helical" evidence="10">
    <location>
        <begin position="403"/>
        <end position="425"/>
    </location>
</feature>
<accession>A0ABP0R6B9</accession>
<dbReference type="InterPro" id="IPR003440">
    <property type="entry name" value="Glyco_trans_48_dom"/>
</dbReference>
<keyword evidence="6 10" id="KW-0812">Transmembrane</keyword>
<comment type="catalytic activity">
    <reaction evidence="9">
        <text>[(1-&gt;3)-beta-D-glucosyl](n) + UDP-alpha-D-glucose = [(1-&gt;3)-beta-D-glucosyl](n+1) + UDP + H(+)</text>
        <dbReference type="Rhea" id="RHEA:21476"/>
        <dbReference type="Rhea" id="RHEA-COMP:11146"/>
        <dbReference type="Rhea" id="RHEA-COMP:14303"/>
        <dbReference type="ChEBI" id="CHEBI:15378"/>
        <dbReference type="ChEBI" id="CHEBI:37671"/>
        <dbReference type="ChEBI" id="CHEBI:58223"/>
        <dbReference type="ChEBI" id="CHEBI:58885"/>
        <dbReference type="EC" id="2.4.1.34"/>
    </reaction>
</comment>
<dbReference type="Pfam" id="PF14288">
    <property type="entry name" value="FKS1_dom1"/>
    <property type="match status" value="1"/>
</dbReference>
<evidence type="ECO:0000256" key="9">
    <source>
        <dbReference type="ARBA" id="ARBA00047777"/>
    </source>
</evidence>
<dbReference type="EMBL" id="CAXAMM010040906">
    <property type="protein sequence ID" value="CAK9096135.1"/>
    <property type="molecule type" value="Genomic_DNA"/>
</dbReference>
<evidence type="ECO:0000313" key="13">
    <source>
        <dbReference type="Proteomes" id="UP001642464"/>
    </source>
</evidence>
<dbReference type="Proteomes" id="UP001642464">
    <property type="component" value="Unassembled WGS sequence"/>
</dbReference>
<feature type="transmembrane region" description="Helical" evidence="10">
    <location>
        <begin position="513"/>
        <end position="532"/>
    </location>
</feature>